<dbReference type="AlphaFoldDB" id="A0A1H4Z257"/>
<dbReference type="STRING" id="402596.SAMN04489844_3990"/>
<keyword evidence="1" id="KW-0732">Signal</keyword>
<evidence type="ECO:0000313" key="2">
    <source>
        <dbReference type="EMBL" id="SED23985.1"/>
    </source>
</evidence>
<evidence type="ECO:0000313" key="3">
    <source>
        <dbReference type="Proteomes" id="UP000198742"/>
    </source>
</evidence>
<keyword evidence="3" id="KW-1185">Reference proteome</keyword>
<evidence type="ECO:0000256" key="1">
    <source>
        <dbReference type="SAM" id="SignalP"/>
    </source>
</evidence>
<proteinExistence type="predicted"/>
<reference evidence="3" key="1">
    <citation type="submission" date="2016-10" db="EMBL/GenBank/DDBJ databases">
        <authorList>
            <person name="Varghese N."/>
            <person name="Submissions S."/>
        </authorList>
    </citation>
    <scope>NUCLEOTIDE SEQUENCE [LARGE SCALE GENOMIC DNA]</scope>
    <source>
        <strain evidence="3">DSM 22017</strain>
    </source>
</reference>
<feature type="signal peptide" evidence="1">
    <location>
        <begin position="1"/>
        <end position="30"/>
    </location>
</feature>
<gene>
    <name evidence="2" type="ORF">SAMN04489844_3990</name>
</gene>
<feature type="chain" id="PRO_5011765561" evidence="1">
    <location>
        <begin position="31"/>
        <end position="724"/>
    </location>
</feature>
<organism evidence="2 3">
    <name type="scientific">Nocardioides exalbidus</name>
    <dbReference type="NCBI Taxonomy" id="402596"/>
    <lineage>
        <taxon>Bacteria</taxon>
        <taxon>Bacillati</taxon>
        <taxon>Actinomycetota</taxon>
        <taxon>Actinomycetes</taxon>
        <taxon>Propionibacteriales</taxon>
        <taxon>Nocardioidaceae</taxon>
        <taxon>Nocardioides</taxon>
    </lineage>
</organism>
<accession>A0A1H4Z257</accession>
<dbReference type="RefSeq" id="WP_090971396.1">
    <property type="nucleotide sequence ID" value="NZ_FNRT01000002.1"/>
</dbReference>
<name>A0A1H4Z257_9ACTN</name>
<dbReference type="OrthoDB" id="3758789at2"/>
<dbReference type="Proteomes" id="UP000198742">
    <property type="component" value="Unassembled WGS sequence"/>
</dbReference>
<dbReference type="SUPFAM" id="SSF55486">
    <property type="entry name" value="Metalloproteases ('zincins'), catalytic domain"/>
    <property type="match status" value="1"/>
</dbReference>
<protein>
    <submittedName>
        <fullName evidence="2">Gametolysin peptidase M11</fullName>
    </submittedName>
</protein>
<dbReference type="Gene3D" id="2.60.40.2700">
    <property type="match status" value="2"/>
</dbReference>
<sequence length="724" mass="74468">MSVRAVRARVAVVAVAALSAGLLAPSAGGAATGRTPGHTTGTTVEVTGTVQVLQGEGDRDRYSLLLPSGLSVELADGFEAEPLSSFTGTLELPGGTAATLVGRARADALRAAATARTPLEVVDASTVAEGPAPGPTTHATYVARVTNFSGSFGMTDAQILSTVAASQQYWVRESGGQIPAWNTVGGVVPVASDVASATCGLGNGGAEFAPVVANIGAKAFPGVDFSGTSPNHLLVMIPDGCGGSTTGRARLGTSFASGGPGIVATQSPAETLSTLNHEWGHNLSLEHANNATAEYGDVYEVMGADDGTWRTPVLGTVYRWEQGIVAAGEVVDASSGIGPQTLQPRTATSGLRSISFINPDDGARYFVDHRNATGNDAGTCYAASCNYTTAYGQTYTPGLVVERENATSGAFLLTGGDGSLQAGEQWTSGRVTVTATAANAAQVAIAPASGSFAGGSVTMSAPTAQRDVYATATGFSPTPVRYRYQWTFNGQPIPGADDTRFRPTTAMAGGVLGVTATAYAAGRTPSTVTASQPVAAATWSAVGTQRYPVISGDTRVGQTLTATGIGWVDYYGQRPADLAPVYQWSRNGTVIPGATASTYRLTSRDHGATIQVSEFPRAAGFVTTTYARSPSTAKIGTGRLVTTKPRVSGTAKVGRTVTAKVKGWTAGTKLTYQWFVGKKAVKGATKKKLRLTRSMRGRKVVVKVTGKRSGYARVAVRSKPVTVR</sequence>
<dbReference type="EMBL" id="FNRT01000002">
    <property type="protein sequence ID" value="SED23985.1"/>
    <property type="molecule type" value="Genomic_DNA"/>
</dbReference>